<accession>A0AAN9H3S1</accession>
<feature type="compositionally biased region" description="Polar residues" evidence="3">
    <location>
        <begin position="368"/>
        <end position="386"/>
    </location>
</feature>
<feature type="region of interest" description="Disordered" evidence="3">
    <location>
        <begin position="2074"/>
        <end position="2108"/>
    </location>
</feature>
<feature type="compositionally biased region" description="Basic residues" evidence="3">
    <location>
        <begin position="2090"/>
        <end position="2100"/>
    </location>
</feature>
<feature type="region of interest" description="Disordered" evidence="3">
    <location>
        <begin position="345"/>
        <end position="387"/>
    </location>
</feature>
<dbReference type="Pfam" id="PF20412">
    <property type="entry name" value="RALGAPB_N"/>
    <property type="match status" value="1"/>
</dbReference>
<dbReference type="Pfam" id="PF02145">
    <property type="entry name" value="Rap_GAP"/>
    <property type="match status" value="1"/>
</dbReference>
<protein>
    <recommendedName>
        <fullName evidence="4">Rap-GAP domain-containing protein</fullName>
    </recommendedName>
</protein>
<feature type="region of interest" description="Disordered" evidence="3">
    <location>
        <begin position="1610"/>
        <end position="1685"/>
    </location>
</feature>
<dbReference type="GO" id="GO:0051056">
    <property type="term" value="P:regulation of small GTPase mediated signal transduction"/>
    <property type="evidence" value="ECO:0007669"/>
    <property type="project" value="InterPro"/>
</dbReference>
<dbReference type="SUPFAM" id="SSF48371">
    <property type="entry name" value="ARM repeat"/>
    <property type="match status" value="1"/>
</dbReference>
<dbReference type="InterPro" id="IPR000331">
    <property type="entry name" value="Rap/Ran_GAP_dom"/>
</dbReference>
<dbReference type="PROSITE" id="PS50085">
    <property type="entry name" value="RAPGAP"/>
    <property type="match status" value="1"/>
</dbReference>
<sequence length="2108" mass="236677">MFSKKPHGDVRKSTQKVLDPKKDVLTRLKHLRIVIENAEPAELKHLFEQNYSYIYYVFFENFVTIEVNLKQKGHKSQREELDSILFIFEKILQLLPERIQGRWQFHSIGLVLKKLLHTGNSLKIRREGVRLFLLWMQALQHNALREQLWIFACLIPGFPAPQSELGPRTLDNLISPPLNLQETQVTPEEISPLVPPQSGDKSQEDLTGYFLEALLKYMVNQAKSLEWKCKENHEKGFAFLFANFKKYYLPHIFPNFSKETSLYNPILEVPPMRPKPYYIVVKRDPETNEALYCTKENFLNARVIFIRWLVSFWLEPRSNTGTNIPGMEGEIVPKNIQRAAVGLAARGEDGGPRTDGLDGGGAGEPEQSHSNTSTLTEREPSSSSLCSMDEEHLTDIEVVRRVLCSSRTNVNFITEIFRQAFLLPMCESAAMRKVVRVYQEWISLQDKPVFMREPEEDRFTGQLDSTHEQRTDKEEEDIGLTVSVHNQNPNWCRSSGNKSSDSDVLEYNVNAGVQATLQVFITNSSNVFLLEAANELKSLLEEHVDMCKRVLNIYRSLVMHETMNQKTWEQVLLVLLRVTECVMKRPPSIMPHGKKSNTLSGRLAGAIFQTLIVAWIKGNLNVYISRELWDDLLSVLSSLTCWEELVTEWSLTMETLTKVLARNLYSLDLNELPLDKLSEQKQKKHKGKGGFHEGQKITVDRSFSKGWSRDPPGQAVAMRQRSATTAGSPGIEKARSIVRQKTVDLEEPPMVQRGPRIRHCSQSEETPSSEVFSASGELEQPPLPRSSSASDIMEPFIAERVKVNKDELTPKMRPMSNDAGSSNPNVSDLMDEFIQERLRARGTSGMTRRGSSPGSLEIPKDLPELLNRQNATRPADDPGVPSEWTSPASASGSDLISSDSQSDSFNAFQYDSKFENFSFPPEMCALASADQDSLGGAGQTAEEQELSSLTTLHIDSETSSLSQHGLSADTVTITGSESASPMHSLGGSRSQTPSPATLTSEHVQHKDLQLDEKMHHSMLQTPDDLETSEFPTEDCSVMAGGTLTGWHADVATVMWRRMLGILGDVNSIKDPEIHAQVFDYLCELWQNLAKIRDNLGISLDNQSSPPPPDLIPPLRILTPWLFKATMLGERYKQGKLHAYKLICKIMKRRQDVSPNSDFLTHFYNIMHCGLLHQDQDIVNTIIKHCSPRFFSIGLPGATMLILDFIVAASRVTACSSLNAPRVEAQILLGSLVCLPNLYNELPALHPTTADIIMTKFTDVKEHIIKHILTSARDEPSAPARCVALCSLGIWLCEELVHGTQHPQIKEALNVICVTLKFSNKTVALVASDILHLLINYVDELQKFPPNTPKKIVEVLIATITYLLPVTESSPHELDKRLVVSLLLCLLDWVMALPPKTLLQPVQGASDKEKTDKSVLSCIYKVLHGCVYGAQSFNNPNYFPIHLSDLSSPDYDPFLLLENLKEPEPLHSPDSERSSKLQPVTEVRSRIQQGLISIAARTVISHLVNHLGHYPMSGGPATLTSQVCENQDNPYSESADLAPELFDAPNLQFFVLNGTTLLSYLQIRAEDGLPGGGMSAGLTTTSACVRVIVRDISGKHSWDSAVLYGPPSQTLRLYTSSNQAGGGRERGRDEDSLERSSQEEPEDEAFQENEEDLDEHEEEMKEDRQEEDLEEEDEEEEAGLELMAPQAKRQCREVIPSWDSLQDGEDALDEMLQYMGYSSPECLQYTGAPLNIPAPPPTCVSEKQENDVINGILKQCAEERDFTLHRGNELNMRAVVQQEPSPQRPQSAFYYCKLLLNILGMNSWEKRNSFHLLKKNEKLLRELKNLDSRQCRETHKIAVFYVAEGQEDKHSILSNTAGSQAYEDFVSGLGWEVNLTSHCGFMGGLQRNKSTGLTMPYFATSTVEVMFHVSTRMPPDSDDSLTRKLRHLGNDEVHIVWSEHSRDYRRGIIPTEFGDVLIIIYPMKNHMYSIQIIKKPEVPFFGPLFDGAIVDGNILPTVVRATAINASRALKSLIPLYQNFYEERARYLETIVQHHLEPTTFEDYAARVFCPAPFHHLPSEAGSCLESQLAESPALQVDGSDLASPMSPRASKSRMSMKLRRSSGSANKT</sequence>
<feature type="compositionally biased region" description="Basic and acidic residues" evidence="3">
    <location>
        <begin position="346"/>
        <end position="356"/>
    </location>
</feature>
<dbReference type="GO" id="GO:0005634">
    <property type="term" value="C:nucleus"/>
    <property type="evidence" value="ECO:0007669"/>
    <property type="project" value="InterPro"/>
</dbReference>
<feature type="compositionally biased region" description="Acidic residues" evidence="3">
    <location>
        <begin position="1638"/>
        <end position="1656"/>
    </location>
</feature>
<dbReference type="InterPro" id="IPR035974">
    <property type="entry name" value="Rap/Ran-GAP_sf"/>
</dbReference>
<feature type="region of interest" description="Disordered" evidence="3">
    <location>
        <begin position="745"/>
        <end position="827"/>
    </location>
</feature>
<proteinExistence type="predicted"/>
<dbReference type="InterPro" id="IPR046859">
    <property type="entry name" value="RGPA/RALGAPB_N"/>
</dbReference>
<evidence type="ECO:0000256" key="1">
    <source>
        <dbReference type="ARBA" id="ARBA00022468"/>
    </source>
</evidence>
<feature type="region of interest" description="Disordered" evidence="3">
    <location>
        <begin position="841"/>
        <end position="900"/>
    </location>
</feature>
<dbReference type="Gene3D" id="3.40.50.11210">
    <property type="entry name" value="Rap/Ran-GAP"/>
    <property type="match status" value="1"/>
</dbReference>
<feature type="domain" description="Rap-GAP" evidence="4">
    <location>
        <begin position="1822"/>
        <end position="2030"/>
    </location>
</feature>
<evidence type="ECO:0000313" key="5">
    <source>
        <dbReference type="EMBL" id="KAK7152711.1"/>
    </source>
</evidence>
<feature type="compositionally biased region" description="Polar residues" evidence="3">
    <location>
        <begin position="976"/>
        <end position="1001"/>
    </location>
</feature>
<keyword evidence="6" id="KW-1185">Reference proteome</keyword>
<evidence type="ECO:0000313" key="6">
    <source>
        <dbReference type="Proteomes" id="UP001364617"/>
    </source>
</evidence>
<keyword evidence="2" id="KW-0597">Phosphoprotein</keyword>
<dbReference type="InterPro" id="IPR027107">
    <property type="entry name" value="Tuberin/Ral-act_asu"/>
</dbReference>
<organism evidence="5 6">
    <name type="scientific">Phoxinus phoxinus</name>
    <name type="common">Eurasian minnow</name>
    <dbReference type="NCBI Taxonomy" id="58324"/>
    <lineage>
        <taxon>Eukaryota</taxon>
        <taxon>Metazoa</taxon>
        <taxon>Chordata</taxon>
        <taxon>Craniata</taxon>
        <taxon>Vertebrata</taxon>
        <taxon>Euteleostomi</taxon>
        <taxon>Actinopterygii</taxon>
        <taxon>Neopterygii</taxon>
        <taxon>Teleostei</taxon>
        <taxon>Ostariophysi</taxon>
        <taxon>Cypriniformes</taxon>
        <taxon>Leuciscidae</taxon>
        <taxon>Phoxininae</taxon>
        <taxon>Phoxinus</taxon>
    </lineage>
</organism>
<dbReference type="GO" id="GO:0005737">
    <property type="term" value="C:cytoplasm"/>
    <property type="evidence" value="ECO:0007669"/>
    <property type="project" value="TreeGrafter"/>
</dbReference>
<feature type="compositionally biased region" description="Basic and acidic residues" evidence="3">
    <location>
        <begin position="797"/>
        <end position="810"/>
    </location>
</feature>
<comment type="caution">
    <text evidence="5">The sequence shown here is derived from an EMBL/GenBank/DDBJ whole genome shotgun (WGS) entry which is preliminary data.</text>
</comment>
<dbReference type="InterPro" id="IPR016024">
    <property type="entry name" value="ARM-type_fold"/>
</dbReference>
<feature type="region of interest" description="Disordered" evidence="3">
    <location>
        <begin position="702"/>
        <end position="733"/>
    </location>
</feature>
<dbReference type="SUPFAM" id="SSF111347">
    <property type="entry name" value="Rap/Ran-GAP"/>
    <property type="match status" value="1"/>
</dbReference>
<keyword evidence="1" id="KW-0343">GTPase activation</keyword>
<evidence type="ECO:0000256" key="2">
    <source>
        <dbReference type="ARBA" id="ARBA00022553"/>
    </source>
</evidence>
<feature type="compositionally biased region" description="Polar residues" evidence="3">
    <location>
        <begin position="844"/>
        <end position="854"/>
    </location>
</feature>
<evidence type="ECO:0000259" key="4">
    <source>
        <dbReference type="PROSITE" id="PS50085"/>
    </source>
</evidence>
<feature type="compositionally biased region" description="Acidic residues" evidence="3">
    <location>
        <begin position="1664"/>
        <end position="1678"/>
    </location>
</feature>
<gene>
    <name evidence="5" type="ORF">R3I93_010814</name>
</gene>
<dbReference type="PANTHER" id="PTHR10063:SF3">
    <property type="entry name" value="RAL GTPASE-ACTIVATING PROTEIN SUBUNIT ALPHA-1"/>
    <property type="match status" value="1"/>
</dbReference>
<dbReference type="EMBL" id="JAYKXH010000011">
    <property type="protein sequence ID" value="KAK7152711.1"/>
    <property type="molecule type" value="Genomic_DNA"/>
</dbReference>
<feature type="compositionally biased region" description="Low complexity" evidence="3">
    <location>
        <begin position="886"/>
        <end position="900"/>
    </location>
</feature>
<dbReference type="FunFam" id="3.40.50.11210:FF:000001">
    <property type="entry name" value="Ral GTPase-activating protein subunit alpha-1 isoform 1"/>
    <property type="match status" value="1"/>
</dbReference>
<feature type="compositionally biased region" description="Polar residues" evidence="3">
    <location>
        <begin position="763"/>
        <end position="772"/>
    </location>
</feature>
<evidence type="ECO:0000256" key="3">
    <source>
        <dbReference type="SAM" id="MobiDB-lite"/>
    </source>
</evidence>
<dbReference type="PANTHER" id="PTHR10063">
    <property type="entry name" value="TUBERIN"/>
    <property type="match status" value="1"/>
</dbReference>
<name>A0AAN9H3S1_9TELE</name>
<dbReference type="Proteomes" id="UP001364617">
    <property type="component" value="Unassembled WGS sequence"/>
</dbReference>
<dbReference type="GO" id="GO:0005096">
    <property type="term" value="F:GTPase activator activity"/>
    <property type="evidence" value="ECO:0007669"/>
    <property type="project" value="UniProtKB-KW"/>
</dbReference>
<feature type="compositionally biased region" description="Basic and acidic residues" evidence="3">
    <location>
        <begin position="1622"/>
        <end position="1637"/>
    </location>
</feature>
<reference evidence="5 6" key="1">
    <citation type="submission" date="2024-02" db="EMBL/GenBank/DDBJ databases">
        <title>Chromosome-level genome assembly of the Eurasian Minnow (Phoxinus phoxinus).</title>
        <authorList>
            <person name="Oriowo T.O."/>
            <person name="Martin S."/>
            <person name="Stange M."/>
            <person name="Chrysostomakis Y."/>
            <person name="Brown T."/>
            <person name="Winkler S."/>
            <person name="Kukowka S."/>
            <person name="Myers E.W."/>
            <person name="Bohne A."/>
        </authorList>
    </citation>
    <scope>NUCLEOTIDE SEQUENCE [LARGE SCALE GENOMIC DNA]</scope>
    <source>
        <strain evidence="5">ZFMK-TIS-60720</strain>
        <tissue evidence="5">Whole Organism</tissue>
    </source>
</reference>
<feature type="region of interest" description="Disordered" evidence="3">
    <location>
        <begin position="976"/>
        <end position="1003"/>
    </location>
</feature>